<dbReference type="AlphaFoldDB" id="A0A5B7K5U4"/>
<dbReference type="Proteomes" id="UP000324222">
    <property type="component" value="Unassembled WGS sequence"/>
</dbReference>
<proteinExistence type="predicted"/>
<sequence>MQHTQHPTERNPPHISSSSVHTTRLHSNPSHLGSSTRVTCFTDAMRASPINVHHNINADAD</sequence>
<evidence type="ECO:0000313" key="3">
    <source>
        <dbReference type="Proteomes" id="UP000324222"/>
    </source>
</evidence>
<feature type="region of interest" description="Disordered" evidence="1">
    <location>
        <begin position="1"/>
        <end position="36"/>
    </location>
</feature>
<comment type="caution">
    <text evidence="2">The sequence shown here is derived from an EMBL/GenBank/DDBJ whole genome shotgun (WGS) entry which is preliminary data.</text>
</comment>
<gene>
    <name evidence="2" type="ORF">E2C01_097484</name>
</gene>
<reference evidence="2 3" key="1">
    <citation type="submission" date="2019-05" db="EMBL/GenBank/DDBJ databases">
        <title>Another draft genome of Portunus trituberculatus and its Hox gene families provides insights of decapod evolution.</title>
        <authorList>
            <person name="Jeong J.-H."/>
            <person name="Song I."/>
            <person name="Kim S."/>
            <person name="Choi T."/>
            <person name="Kim D."/>
            <person name="Ryu S."/>
            <person name="Kim W."/>
        </authorList>
    </citation>
    <scope>NUCLEOTIDE SEQUENCE [LARGE SCALE GENOMIC DNA]</scope>
    <source>
        <tissue evidence="2">Muscle</tissue>
    </source>
</reference>
<feature type="compositionally biased region" description="Polar residues" evidence="1">
    <location>
        <begin position="14"/>
        <end position="36"/>
    </location>
</feature>
<accession>A0A5B7K5U4</accession>
<feature type="compositionally biased region" description="Basic and acidic residues" evidence="1">
    <location>
        <begin position="1"/>
        <end position="12"/>
    </location>
</feature>
<dbReference type="EMBL" id="VSRR010129222">
    <property type="protein sequence ID" value="MPD01934.1"/>
    <property type="molecule type" value="Genomic_DNA"/>
</dbReference>
<keyword evidence="3" id="KW-1185">Reference proteome</keyword>
<protein>
    <submittedName>
        <fullName evidence="2">Uncharacterized protein</fullName>
    </submittedName>
</protein>
<organism evidence="2 3">
    <name type="scientific">Portunus trituberculatus</name>
    <name type="common">Swimming crab</name>
    <name type="synonym">Neptunus trituberculatus</name>
    <dbReference type="NCBI Taxonomy" id="210409"/>
    <lineage>
        <taxon>Eukaryota</taxon>
        <taxon>Metazoa</taxon>
        <taxon>Ecdysozoa</taxon>
        <taxon>Arthropoda</taxon>
        <taxon>Crustacea</taxon>
        <taxon>Multicrustacea</taxon>
        <taxon>Malacostraca</taxon>
        <taxon>Eumalacostraca</taxon>
        <taxon>Eucarida</taxon>
        <taxon>Decapoda</taxon>
        <taxon>Pleocyemata</taxon>
        <taxon>Brachyura</taxon>
        <taxon>Eubrachyura</taxon>
        <taxon>Portunoidea</taxon>
        <taxon>Portunidae</taxon>
        <taxon>Portuninae</taxon>
        <taxon>Portunus</taxon>
    </lineage>
</organism>
<name>A0A5B7K5U4_PORTR</name>
<evidence type="ECO:0000256" key="1">
    <source>
        <dbReference type="SAM" id="MobiDB-lite"/>
    </source>
</evidence>
<evidence type="ECO:0000313" key="2">
    <source>
        <dbReference type="EMBL" id="MPD01934.1"/>
    </source>
</evidence>